<evidence type="ECO:0000313" key="3">
    <source>
        <dbReference type="Proteomes" id="UP001549799"/>
    </source>
</evidence>
<reference evidence="2 3" key="1">
    <citation type="submission" date="2024-07" db="EMBL/GenBank/DDBJ databases">
        <title>The genome sequence of type strain Sediminicola arcticus GDMCC 1.2805.</title>
        <authorList>
            <person name="Liu Y."/>
        </authorList>
    </citation>
    <scope>NUCLEOTIDE SEQUENCE [LARGE SCALE GENOMIC DNA]</scope>
    <source>
        <strain evidence="2 3">GDMCC 1.2805</strain>
    </source>
</reference>
<evidence type="ECO:0000313" key="2">
    <source>
        <dbReference type="EMBL" id="MET6989725.1"/>
    </source>
</evidence>
<protein>
    <submittedName>
        <fullName evidence="2">Carboxypeptidase-like regulatory domain-containing protein</fullName>
    </submittedName>
</protein>
<dbReference type="RefSeq" id="WP_354614098.1">
    <property type="nucleotide sequence ID" value="NZ_JBEXAE010000001.1"/>
</dbReference>
<keyword evidence="1" id="KW-0175">Coiled coil</keyword>
<gene>
    <name evidence="2" type="ORF">ABXZ36_03570</name>
</gene>
<dbReference type="Pfam" id="PF13715">
    <property type="entry name" value="CarbopepD_reg_2"/>
    <property type="match status" value="1"/>
</dbReference>
<keyword evidence="3" id="KW-1185">Reference proteome</keyword>
<organism evidence="2 3">
    <name type="scientific">Sediminicola arcticus</name>
    <dbReference type="NCBI Taxonomy" id="1574308"/>
    <lineage>
        <taxon>Bacteria</taxon>
        <taxon>Pseudomonadati</taxon>
        <taxon>Bacteroidota</taxon>
        <taxon>Flavobacteriia</taxon>
        <taxon>Flavobacteriales</taxon>
        <taxon>Flavobacteriaceae</taxon>
        <taxon>Sediminicola</taxon>
    </lineage>
</organism>
<dbReference type="Proteomes" id="UP001549799">
    <property type="component" value="Unassembled WGS sequence"/>
</dbReference>
<evidence type="ECO:0000256" key="1">
    <source>
        <dbReference type="SAM" id="Coils"/>
    </source>
</evidence>
<feature type="coiled-coil region" evidence="1">
    <location>
        <begin position="263"/>
        <end position="290"/>
    </location>
</feature>
<proteinExistence type="predicted"/>
<sequence>MVLKNCLFFILVFTTGLFHLQAQELSGKLLDSSTLKAIPYATIQLGNHHGVISNEEGQFNLTLDTKSKSSDSLFISCMGYESLGRTIGQFKDSLIYLSPKPIALNSVIVSNKQYSADEILELVKANLNKNYNHDLTKKRLFFREYYYQHLYKSNYSDLESTIKAFNKAFLDSVIQTVPKKDARYTEVLCDFYGNFEKEKQKIDLIKASELYDKNSALDLEALEEKFNTIIKQNVKSDSYFKIKSGLFGTKMDADELFETEVDSSDVAALNKKLEEEKKNTEERKKNFSKYRKSTISSLMAQLFFMEDSNLNFIWKQRRYNFKLNDFTYLGSDPVYVVNFEPKGSEDYRGTLYINADDFAITRVDYENVKSVRNFKLLGVSLNQNLSKGKMIFYKGVDNKYNLRYLEKENGSLAGIKRPLKIIEKNKNVKGRRKQNQLSLDMDLAVSSTNKFEIVVFDTQNTTHTQFDAFTENNTVLPTYMPKYDPDFWKGYAIIEPNKAIKEFTSKEDVYDKD</sequence>
<accession>A0ABV2SRD4</accession>
<dbReference type="EMBL" id="JBEXAE010000001">
    <property type="protein sequence ID" value="MET6989725.1"/>
    <property type="molecule type" value="Genomic_DNA"/>
</dbReference>
<comment type="caution">
    <text evidence="2">The sequence shown here is derived from an EMBL/GenBank/DDBJ whole genome shotgun (WGS) entry which is preliminary data.</text>
</comment>
<name>A0ABV2SRD4_9FLAO</name>